<evidence type="ECO:0000256" key="1">
    <source>
        <dbReference type="SAM" id="MobiDB-lite"/>
    </source>
</evidence>
<proteinExistence type="predicted"/>
<feature type="compositionally biased region" description="Low complexity" evidence="1">
    <location>
        <begin position="411"/>
        <end position="420"/>
    </location>
</feature>
<evidence type="ECO:0000313" key="4">
    <source>
        <dbReference type="EMBL" id="OGI83717.1"/>
    </source>
</evidence>
<keyword evidence="2" id="KW-1133">Transmembrane helix</keyword>
<name>A0A1F6WPD1_9BACT</name>
<evidence type="ECO:0000256" key="2">
    <source>
        <dbReference type="SAM" id="Phobius"/>
    </source>
</evidence>
<feature type="region of interest" description="Disordered" evidence="1">
    <location>
        <begin position="411"/>
        <end position="434"/>
    </location>
</feature>
<accession>A0A1F6WPD1</accession>
<dbReference type="SUPFAM" id="SSF51445">
    <property type="entry name" value="(Trans)glycosidases"/>
    <property type="match status" value="2"/>
</dbReference>
<dbReference type="Proteomes" id="UP000179448">
    <property type="component" value="Unassembled WGS sequence"/>
</dbReference>
<comment type="caution">
    <text evidence="4">The sequence shown here is derived from an EMBL/GenBank/DDBJ whole genome shotgun (WGS) entry which is preliminary data.</text>
</comment>
<gene>
    <name evidence="4" type="ORF">A2997_02010</name>
</gene>
<feature type="compositionally biased region" description="Polar residues" evidence="1">
    <location>
        <begin position="421"/>
        <end position="434"/>
    </location>
</feature>
<dbReference type="STRING" id="1801766.A2997_02010"/>
<dbReference type="EMBL" id="MFUQ01000013">
    <property type="protein sequence ID" value="OGI83717.1"/>
    <property type="molecule type" value="Genomic_DNA"/>
</dbReference>
<dbReference type="AlphaFoldDB" id="A0A1F6WPD1"/>
<dbReference type="Pfam" id="PF13200">
    <property type="entry name" value="DUF4015"/>
    <property type="match status" value="1"/>
</dbReference>
<protein>
    <recommendedName>
        <fullName evidence="3">DUF4015 domain-containing protein</fullName>
    </recommendedName>
</protein>
<sequence length="434" mass="48462">MPHRHITFFHIGVIVILVCVGLFSITIGSSSIYKPSAMAKIASSQNGLSLDSDTPAVMEELTQHISTPENVRGIYMTAWVSGTSNLRNKVIDLIDTSPGINAVIIDIKDDTGKISFQIDNPLIEQYGSTTNKISDIQNLIKILHDKNIYVIGRIAVFQDTFLAPQLPQFAVQKSDGSVWRDRKKLAWFDAGSHEVWDYVATIAEESYEIGFDEINLDYVRFPSDGDVKSMKFPISEGKEYSSVLGDFFSYMSSRLRFEKKIPLSADVFGMTTTNHDDLGIGQVLENIVPYVDYIAPMIYPSHYPATFHGYSKPAEVPYEIITIATKGAIKRLQAMEEPVSKLRPWLQDFNLGATYDVTKVNAQMKALADLGIASWMMWDPSNTYTTDAYYTTLDNINSSIQSVPILYVKPEPTTQPTQTESVDTNNNGTQSVIQ</sequence>
<keyword evidence="2" id="KW-0812">Transmembrane</keyword>
<evidence type="ECO:0000313" key="5">
    <source>
        <dbReference type="Proteomes" id="UP000179448"/>
    </source>
</evidence>
<evidence type="ECO:0000259" key="3">
    <source>
        <dbReference type="Pfam" id="PF13200"/>
    </source>
</evidence>
<reference evidence="4 5" key="1">
    <citation type="journal article" date="2016" name="Nat. Commun.">
        <title>Thousands of microbial genomes shed light on interconnected biogeochemical processes in an aquifer system.</title>
        <authorList>
            <person name="Anantharaman K."/>
            <person name="Brown C.T."/>
            <person name="Hug L.A."/>
            <person name="Sharon I."/>
            <person name="Castelle C.J."/>
            <person name="Probst A.J."/>
            <person name="Thomas B.C."/>
            <person name="Singh A."/>
            <person name="Wilkins M.J."/>
            <person name="Karaoz U."/>
            <person name="Brodie E.L."/>
            <person name="Williams K.H."/>
            <person name="Hubbard S.S."/>
            <person name="Banfield J.F."/>
        </authorList>
    </citation>
    <scope>NUCLEOTIDE SEQUENCE [LARGE SCALE GENOMIC DNA]</scope>
</reference>
<feature type="domain" description="DUF4015" evidence="3">
    <location>
        <begin position="73"/>
        <end position="384"/>
    </location>
</feature>
<dbReference type="InterPro" id="IPR017853">
    <property type="entry name" value="GH"/>
</dbReference>
<keyword evidence="2" id="KW-0472">Membrane</keyword>
<organism evidence="4 5">
    <name type="scientific">Candidatus Nomurabacteria bacterium RIFCSPLOWO2_01_FULL_36_10b</name>
    <dbReference type="NCBI Taxonomy" id="1801766"/>
    <lineage>
        <taxon>Bacteria</taxon>
        <taxon>Candidatus Nomuraibacteriota</taxon>
    </lineage>
</organism>
<dbReference type="InterPro" id="IPR025275">
    <property type="entry name" value="DUF4015"/>
</dbReference>
<feature type="transmembrane region" description="Helical" evidence="2">
    <location>
        <begin position="6"/>
        <end position="28"/>
    </location>
</feature>